<dbReference type="RefSeq" id="WP_124845957.1">
    <property type="nucleotide sequence ID" value="NZ_RQZG01000025.1"/>
</dbReference>
<proteinExistence type="predicted"/>
<protein>
    <submittedName>
        <fullName evidence="2">Uncharacterized protein</fullName>
    </submittedName>
</protein>
<feature type="compositionally biased region" description="Pro residues" evidence="1">
    <location>
        <begin position="1"/>
        <end position="17"/>
    </location>
</feature>
<dbReference type="EMBL" id="RQZG01000025">
    <property type="protein sequence ID" value="RRD03189.1"/>
    <property type="molecule type" value="Genomic_DNA"/>
</dbReference>
<accession>A0A3P1T1E5</accession>
<evidence type="ECO:0000313" key="3">
    <source>
        <dbReference type="Proteomes" id="UP000280819"/>
    </source>
</evidence>
<evidence type="ECO:0000313" key="2">
    <source>
        <dbReference type="EMBL" id="RRD03189.1"/>
    </source>
</evidence>
<organism evidence="2 3">
    <name type="scientific">Arachnia propionica</name>
    <dbReference type="NCBI Taxonomy" id="1750"/>
    <lineage>
        <taxon>Bacteria</taxon>
        <taxon>Bacillati</taxon>
        <taxon>Actinomycetota</taxon>
        <taxon>Actinomycetes</taxon>
        <taxon>Propionibacteriales</taxon>
        <taxon>Propionibacteriaceae</taxon>
        <taxon>Arachnia</taxon>
    </lineage>
</organism>
<evidence type="ECO:0000256" key="1">
    <source>
        <dbReference type="SAM" id="MobiDB-lite"/>
    </source>
</evidence>
<dbReference type="AlphaFoldDB" id="A0A3P1T1E5"/>
<dbReference type="Proteomes" id="UP000280819">
    <property type="component" value="Unassembled WGS sequence"/>
</dbReference>
<feature type="region of interest" description="Disordered" evidence="1">
    <location>
        <begin position="1"/>
        <end position="22"/>
    </location>
</feature>
<comment type="caution">
    <text evidence="2">The sequence shown here is derived from an EMBL/GenBank/DDBJ whole genome shotgun (WGS) entry which is preliminary data.</text>
</comment>
<gene>
    <name evidence="2" type="ORF">EII34_14880</name>
</gene>
<name>A0A3P1T1E5_9ACTN</name>
<sequence length="219" mass="22407">MTAPTPPVPPAQPPAPQKKPWWKSPWLAAPICLILGVAMGQAGSKGGEQAASAPTVTVTATEPVAPADPLAPSEGASNAGPVEGEPTTNTGGGMFKLGEPYTLEDGSALTISTPEEITLDGTANIDGEADAFYKFTVTYTNNAGEPFNPFGFSLKGTTGTATAATVFDSKNGCELATTDVLPGKTLEWPVCLGAKKADGLTIQWSAFPGDSGWVDVELP</sequence>
<feature type="region of interest" description="Disordered" evidence="1">
    <location>
        <begin position="65"/>
        <end position="95"/>
    </location>
</feature>
<reference evidence="2 3" key="1">
    <citation type="submission" date="2018-11" db="EMBL/GenBank/DDBJ databases">
        <title>Genomes From Bacteria Associated with the Canine Oral Cavity: a Test Case for Automated Genome-Based Taxonomic Assignment.</title>
        <authorList>
            <person name="Coil D.A."/>
            <person name="Jospin G."/>
            <person name="Darling A.E."/>
            <person name="Wallis C."/>
            <person name="Davis I.J."/>
            <person name="Harris S."/>
            <person name="Eisen J.A."/>
            <person name="Holcombe L.J."/>
            <person name="O'Flynn C."/>
        </authorList>
    </citation>
    <scope>NUCLEOTIDE SEQUENCE [LARGE SCALE GENOMIC DNA]</scope>
    <source>
        <strain evidence="2 3">OH887_COT-365</strain>
    </source>
</reference>